<comment type="similarity">
    <text evidence="1 4">Belongs to the bacterial solute-binding protein 9 family.</text>
</comment>
<evidence type="ECO:0000256" key="2">
    <source>
        <dbReference type="ARBA" id="ARBA00022448"/>
    </source>
</evidence>
<reference evidence="5 6" key="1">
    <citation type="journal article" date="2016" name="Nat. Commun.">
        <title>Thousands of microbial genomes shed light on interconnected biogeochemical processes in an aquifer system.</title>
        <authorList>
            <person name="Anantharaman K."/>
            <person name="Brown C.T."/>
            <person name="Hug L.A."/>
            <person name="Sharon I."/>
            <person name="Castelle C.J."/>
            <person name="Probst A.J."/>
            <person name="Thomas B.C."/>
            <person name="Singh A."/>
            <person name="Wilkins M.J."/>
            <person name="Karaoz U."/>
            <person name="Brodie E.L."/>
            <person name="Williams K.H."/>
            <person name="Hubbard S.S."/>
            <person name="Banfield J.F."/>
        </authorList>
    </citation>
    <scope>NUCLEOTIDE SEQUENCE [LARGE SCALE GENOMIC DNA]</scope>
</reference>
<dbReference type="InterPro" id="IPR006128">
    <property type="entry name" value="Lipoprotein_PsaA-like"/>
</dbReference>
<dbReference type="Proteomes" id="UP000176186">
    <property type="component" value="Unassembled WGS sequence"/>
</dbReference>
<protein>
    <recommendedName>
        <fullName evidence="7">Zinc-binding protein</fullName>
    </recommendedName>
</protein>
<dbReference type="PANTHER" id="PTHR42953:SF3">
    <property type="entry name" value="HIGH-AFFINITY ZINC UPTAKE SYSTEM PROTEIN ZNUA"/>
    <property type="match status" value="1"/>
</dbReference>
<keyword evidence="2 4" id="KW-0813">Transport</keyword>
<dbReference type="Gene3D" id="3.40.50.1980">
    <property type="entry name" value="Nitrogenase molybdenum iron protein domain"/>
    <property type="match status" value="2"/>
</dbReference>
<organism evidence="5 6">
    <name type="scientific">Candidatus Gottesmanbacteria bacterium RIFOXYB1_FULL_47_11</name>
    <dbReference type="NCBI Taxonomy" id="1798401"/>
    <lineage>
        <taxon>Bacteria</taxon>
        <taxon>Candidatus Gottesmaniibacteriota</taxon>
    </lineage>
</organism>
<dbReference type="PANTHER" id="PTHR42953">
    <property type="entry name" value="HIGH-AFFINITY ZINC UPTAKE SYSTEM PROTEIN ZNUA-RELATED"/>
    <property type="match status" value="1"/>
</dbReference>
<dbReference type="PRINTS" id="PR00691">
    <property type="entry name" value="ADHESINB"/>
</dbReference>
<dbReference type="InterPro" id="IPR006127">
    <property type="entry name" value="ZnuA-like"/>
</dbReference>
<dbReference type="GO" id="GO:0030001">
    <property type="term" value="P:metal ion transport"/>
    <property type="evidence" value="ECO:0007669"/>
    <property type="project" value="InterPro"/>
</dbReference>
<dbReference type="GO" id="GO:0007155">
    <property type="term" value="P:cell adhesion"/>
    <property type="evidence" value="ECO:0007669"/>
    <property type="project" value="InterPro"/>
</dbReference>
<dbReference type="InterPro" id="IPR050492">
    <property type="entry name" value="Bact_metal-bind_prot9"/>
</dbReference>
<evidence type="ECO:0000313" key="5">
    <source>
        <dbReference type="EMBL" id="OGG34823.1"/>
    </source>
</evidence>
<comment type="caution">
    <text evidence="5">The sequence shown here is derived from an EMBL/GenBank/DDBJ whole genome shotgun (WGS) entry which is preliminary data.</text>
</comment>
<dbReference type="STRING" id="1798401.A2363_00045"/>
<dbReference type="SUPFAM" id="SSF53807">
    <property type="entry name" value="Helical backbone' metal receptor"/>
    <property type="match status" value="1"/>
</dbReference>
<proteinExistence type="inferred from homology"/>
<dbReference type="Pfam" id="PF01297">
    <property type="entry name" value="ZnuA"/>
    <property type="match status" value="1"/>
</dbReference>
<accession>A0A1F6BDE8</accession>
<name>A0A1F6BDE8_9BACT</name>
<dbReference type="InterPro" id="IPR006129">
    <property type="entry name" value="AdhesinB"/>
</dbReference>
<dbReference type="GO" id="GO:0046872">
    <property type="term" value="F:metal ion binding"/>
    <property type="evidence" value="ECO:0007669"/>
    <property type="project" value="InterPro"/>
</dbReference>
<gene>
    <name evidence="5" type="ORF">A2363_00045</name>
</gene>
<dbReference type="AlphaFoldDB" id="A0A1F6BDE8"/>
<evidence type="ECO:0000256" key="4">
    <source>
        <dbReference type="RuleBase" id="RU003512"/>
    </source>
</evidence>
<sequence>MSKKLLYFAAVILVLIGAVFFVSKRPSQYNQTLNNNKLQVITTLYPLYDFVKNIGQDKVEVTLLLPPGVEPHAFEPKPNDVMVINQADLFVYTGKFMEVWAEDILKGVTNKNLKAVDTSESIKLILSEFHDEDEPAGSSDPHIWLDFNNAQVMVDNITQGLVEKDPSNKDFYLTNAVSYKKSLKDLDDKYKTTLNTCKIKEVVYGGHYAFGYLAKRYGLNYVAAQGIAPDSEPTANNMVSLVEQIKENGIKYVFYEELTSPKISQTLAKETGTQMLLLNAAHNVTKQDQDNGVSYLSIMEENLANLKIGLECQ</sequence>
<dbReference type="EMBL" id="MFKE01000020">
    <property type="protein sequence ID" value="OGG34823.1"/>
    <property type="molecule type" value="Genomic_DNA"/>
</dbReference>
<evidence type="ECO:0000313" key="6">
    <source>
        <dbReference type="Proteomes" id="UP000176186"/>
    </source>
</evidence>
<evidence type="ECO:0008006" key="7">
    <source>
        <dbReference type="Google" id="ProtNLM"/>
    </source>
</evidence>
<evidence type="ECO:0000256" key="1">
    <source>
        <dbReference type="ARBA" id="ARBA00011028"/>
    </source>
</evidence>
<keyword evidence="3" id="KW-0732">Signal</keyword>
<dbReference type="PRINTS" id="PR00690">
    <property type="entry name" value="ADHESNFAMILY"/>
</dbReference>
<evidence type="ECO:0000256" key="3">
    <source>
        <dbReference type="ARBA" id="ARBA00022729"/>
    </source>
</evidence>